<sequence length="219" mass="24683">MSSSEDATRLPEVVLKSYPNGPQLLSKYRKNVEVSPQSQQNASAFDKSTWHGVNPALDKWHEIVQDAVVSKAKTEKSAASITEEQAVLESRLSEIIHDKIVIHPPTYWETRRGQFMGVWILRNALDIFGTTFTYHRQFADTAGLNIVLEFSCLIDGIPAQGVDIVTFDSNSSDAKMVDLKIMLRPPEAACRMKQLMEVRIEKMMKDMGMEVKDVIKAKL</sequence>
<name>A0AAE0BCU6_9CHLO</name>
<evidence type="ECO:0000313" key="2">
    <source>
        <dbReference type="Proteomes" id="UP001190700"/>
    </source>
</evidence>
<gene>
    <name evidence="1" type="ORF">CYMTET_56105</name>
</gene>
<protein>
    <submittedName>
        <fullName evidence="1">Uncharacterized protein</fullName>
    </submittedName>
</protein>
<proteinExistence type="predicted"/>
<dbReference type="Proteomes" id="UP001190700">
    <property type="component" value="Unassembled WGS sequence"/>
</dbReference>
<organism evidence="1 2">
    <name type="scientific">Cymbomonas tetramitiformis</name>
    <dbReference type="NCBI Taxonomy" id="36881"/>
    <lineage>
        <taxon>Eukaryota</taxon>
        <taxon>Viridiplantae</taxon>
        <taxon>Chlorophyta</taxon>
        <taxon>Pyramimonadophyceae</taxon>
        <taxon>Pyramimonadales</taxon>
        <taxon>Pyramimonadaceae</taxon>
        <taxon>Cymbomonas</taxon>
    </lineage>
</organism>
<dbReference type="Gene3D" id="3.10.450.50">
    <property type="match status" value="1"/>
</dbReference>
<dbReference type="AlphaFoldDB" id="A0AAE0BCU6"/>
<reference evidence="1 2" key="1">
    <citation type="journal article" date="2015" name="Genome Biol. Evol.">
        <title>Comparative Genomics of a Bacterivorous Green Alga Reveals Evolutionary Causalities and Consequences of Phago-Mixotrophic Mode of Nutrition.</title>
        <authorList>
            <person name="Burns J.A."/>
            <person name="Paasch A."/>
            <person name="Narechania A."/>
            <person name="Kim E."/>
        </authorList>
    </citation>
    <scope>NUCLEOTIDE SEQUENCE [LARGE SCALE GENOMIC DNA]</scope>
    <source>
        <strain evidence="1 2">PLY_AMNH</strain>
    </source>
</reference>
<accession>A0AAE0BCU6</accession>
<comment type="caution">
    <text evidence="1">The sequence shown here is derived from an EMBL/GenBank/DDBJ whole genome shotgun (WGS) entry which is preliminary data.</text>
</comment>
<dbReference type="EMBL" id="LGRX02035666">
    <property type="protein sequence ID" value="KAK3233609.1"/>
    <property type="molecule type" value="Genomic_DNA"/>
</dbReference>
<keyword evidence="2" id="KW-1185">Reference proteome</keyword>
<evidence type="ECO:0000313" key="1">
    <source>
        <dbReference type="EMBL" id="KAK3233609.1"/>
    </source>
</evidence>